<dbReference type="OrthoDB" id="5872865at2759"/>
<evidence type="ECO:0000313" key="2">
    <source>
        <dbReference type="Proteomes" id="UP000053676"/>
    </source>
</evidence>
<proteinExistence type="predicted"/>
<protein>
    <submittedName>
        <fullName evidence="1">Uncharacterized protein</fullName>
    </submittedName>
</protein>
<evidence type="ECO:0000313" key="1">
    <source>
        <dbReference type="EMBL" id="ETN76158.1"/>
    </source>
</evidence>
<sequence>MHLLHSLFQWEHSKHYVLTPSFMVQGMECEVSYPMDTLNDLKAYDLCATTSPFEVRFYKFGYPTKCIYGEFKSHYCEDSELSLYDKCIVVKNYGEFSLDACGDSHKLHTIEHRDELKWITGTSRKICLSINVHFLNLFSKFNL</sequence>
<dbReference type="KEGG" id="nai:NECAME_03531"/>
<accession>W2T2M0</accession>
<dbReference type="AlphaFoldDB" id="W2T2M0"/>
<keyword evidence="2" id="KW-1185">Reference proteome</keyword>
<reference evidence="2" key="1">
    <citation type="journal article" date="2014" name="Nat. Genet.">
        <title>Genome of the human hookworm Necator americanus.</title>
        <authorList>
            <person name="Tang Y.T."/>
            <person name="Gao X."/>
            <person name="Rosa B.A."/>
            <person name="Abubucker S."/>
            <person name="Hallsworth-Pepin K."/>
            <person name="Martin J."/>
            <person name="Tyagi R."/>
            <person name="Heizer E."/>
            <person name="Zhang X."/>
            <person name="Bhonagiri-Palsikar V."/>
            <person name="Minx P."/>
            <person name="Warren W.C."/>
            <person name="Wang Q."/>
            <person name="Zhan B."/>
            <person name="Hotez P.J."/>
            <person name="Sternberg P.W."/>
            <person name="Dougall A."/>
            <person name="Gaze S.T."/>
            <person name="Mulvenna J."/>
            <person name="Sotillo J."/>
            <person name="Ranganathan S."/>
            <person name="Rabelo E.M."/>
            <person name="Wilson R.K."/>
            <person name="Felgner P.L."/>
            <person name="Bethony J."/>
            <person name="Hawdon J.M."/>
            <person name="Gasser R.B."/>
            <person name="Loukas A."/>
            <person name="Mitreva M."/>
        </authorList>
    </citation>
    <scope>NUCLEOTIDE SEQUENCE [LARGE SCALE GENOMIC DNA]</scope>
</reference>
<organism evidence="1 2">
    <name type="scientific">Necator americanus</name>
    <name type="common">Human hookworm</name>
    <dbReference type="NCBI Taxonomy" id="51031"/>
    <lineage>
        <taxon>Eukaryota</taxon>
        <taxon>Metazoa</taxon>
        <taxon>Ecdysozoa</taxon>
        <taxon>Nematoda</taxon>
        <taxon>Chromadorea</taxon>
        <taxon>Rhabditida</taxon>
        <taxon>Rhabditina</taxon>
        <taxon>Rhabditomorpha</taxon>
        <taxon>Strongyloidea</taxon>
        <taxon>Ancylostomatidae</taxon>
        <taxon>Bunostominae</taxon>
        <taxon>Necator</taxon>
    </lineage>
</organism>
<dbReference type="EMBL" id="KI660245">
    <property type="protein sequence ID" value="ETN76158.1"/>
    <property type="molecule type" value="Genomic_DNA"/>
</dbReference>
<dbReference type="Proteomes" id="UP000053676">
    <property type="component" value="Unassembled WGS sequence"/>
</dbReference>
<name>W2T2M0_NECAM</name>
<gene>
    <name evidence="1" type="ORF">NECAME_03531</name>
</gene>